<dbReference type="Proteomes" id="UP000469430">
    <property type="component" value="Unassembled WGS sequence"/>
</dbReference>
<gene>
    <name evidence="12" type="ORF">GRI97_05750</name>
</gene>
<evidence type="ECO:0000259" key="11">
    <source>
        <dbReference type="Pfam" id="PF05193"/>
    </source>
</evidence>
<dbReference type="GO" id="GO:0006508">
    <property type="term" value="P:proteolysis"/>
    <property type="evidence" value="ECO:0007669"/>
    <property type="project" value="UniProtKB-KW"/>
</dbReference>
<organism evidence="12 13">
    <name type="scientific">Croceibacterium xixiisoli</name>
    <dbReference type="NCBI Taxonomy" id="1476466"/>
    <lineage>
        <taxon>Bacteria</taxon>
        <taxon>Pseudomonadati</taxon>
        <taxon>Pseudomonadota</taxon>
        <taxon>Alphaproteobacteria</taxon>
        <taxon>Sphingomonadales</taxon>
        <taxon>Erythrobacteraceae</taxon>
        <taxon>Croceibacterium</taxon>
    </lineage>
</organism>
<comment type="cofactor">
    <cofactor evidence="1">
        <name>Zn(2+)</name>
        <dbReference type="ChEBI" id="CHEBI:29105"/>
    </cofactor>
</comment>
<keyword evidence="6" id="KW-0862">Zinc</keyword>
<protein>
    <submittedName>
        <fullName evidence="12">Insulinase family protein</fullName>
    </submittedName>
</protein>
<name>A0A6I4TTE7_9SPHN</name>
<dbReference type="PROSITE" id="PS00143">
    <property type="entry name" value="INSULINASE"/>
    <property type="match status" value="1"/>
</dbReference>
<accession>A0A6I4TTE7</accession>
<evidence type="ECO:0000256" key="4">
    <source>
        <dbReference type="ARBA" id="ARBA00022723"/>
    </source>
</evidence>
<keyword evidence="13" id="KW-1185">Reference proteome</keyword>
<dbReference type="GO" id="GO:0046872">
    <property type="term" value="F:metal ion binding"/>
    <property type="evidence" value="ECO:0007669"/>
    <property type="project" value="UniProtKB-KW"/>
</dbReference>
<evidence type="ECO:0000256" key="5">
    <source>
        <dbReference type="ARBA" id="ARBA00022801"/>
    </source>
</evidence>
<dbReference type="PANTHER" id="PTHR43690">
    <property type="entry name" value="NARDILYSIN"/>
    <property type="match status" value="1"/>
</dbReference>
<evidence type="ECO:0000256" key="7">
    <source>
        <dbReference type="ARBA" id="ARBA00023049"/>
    </source>
</evidence>
<evidence type="ECO:0000256" key="1">
    <source>
        <dbReference type="ARBA" id="ARBA00001947"/>
    </source>
</evidence>
<keyword evidence="7" id="KW-0482">Metalloprotease</keyword>
<dbReference type="InterPro" id="IPR007863">
    <property type="entry name" value="Peptidase_M16_C"/>
</dbReference>
<dbReference type="AlphaFoldDB" id="A0A6I4TTE7"/>
<feature type="domain" description="Peptidase M16 N-terminal" evidence="10">
    <location>
        <begin position="127"/>
        <end position="256"/>
    </location>
</feature>
<sequence length="1014" mass="110484">MTAARAKCSICPRTAASCARARPSPRSKRFGSNGPRLVVAGSAFLGQTPGMLRLLTAVPLIFLTNPALARDAGQADPMPPVQSQAAAQTAAPVQPPVWPMDGSDLPVDPAYRFGVLDNGLRYIIRPNGTPAAQGMVQFWIEGGSIDETEAERGYAHFVEHMAFNGSTRVPEGEMIHLLERQGLAFGADTNASTSFDTTLYKLDLPRNDPALLDTALMLMREVASELLFDPAAVEREKGVVLSEMRVRDSYAMDNTVERMKFLFPTALFPDRLPIGKAETLQAATAESLRALWQRLYRPGNSALIVVGDYDPDVVEAAIRAHFSSWQAPPALPPVSEGPIDVDLAGKTDIFLHPALSERITITRHGEWIGEPDTVAYRQRNVRRQIGYGIINRRFQSMAREEDPPFRGAGLGSSEAFQIGRSTNLVIDAGEGEWKRGLAAAQAEYRRALAFGFTEAEVAEQLANLRSALENNVAGADTRGNASFITGALTLLEDGQIPTTPASGLARFEDHVPLITPQSVLESLQEELIPLDNPLIRFEGRTAPEGGADALRAAWNAGMDIQPTRGDRAETAEFAYSDFGPAGTVVSDQVDPRYGIRKLVFANGLMLNIKRTNLQRGRVGVELNVDGGQMLNTREKPLATAMAGVLPMGGLGRHSNDELQSVLAGRTVGFNFETDERSFRLAAQTTPRDLLLQLQLLTAGLTDPGYRPQGEAQYRRNIRNVFARRTATPDNALSASLGEIVSDGDPRFTRPEAEAYLALDFEQLRDTISDRLDHGALELALVGDLDEEAAIAAVASTLGALPTREASFRPYSENRERSFTADRSVRTLYHDGTAQQALLRMSWPTTDDTDLRTMVTLNLLERIVRLELTAKLREELGQTYSPSVSSSQSSTYRGYGLFTIAAAVDVSQVAAAREAMLETIGATLAGPLDDDLLLRARAPLLERYDSALKSNGGWMNLTRRAQSRPEIVDRFTQARDILAGLTLEDVKTVAARFLDTQNQLEVDVLPRGMASSAAE</sequence>
<evidence type="ECO:0000256" key="2">
    <source>
        <dbReference type="ARBA" id="ARBA00007261"/>
    </source>
</evidence>
<dbReference type="InterPro" id="IPR011765">
    <property type="entry name" value="Pept_M16_N"/>
</dbReference>
<dbReference type="InterPro" id="IPR001431">
    <property type="entry name" value="Pept_M16_Zn_BS"/>
</dbReference>
<comment type="caution">
    <text evidence="12">The sequence shown here is derived from an EMBL/GenBank/DDBJ whole genome shotgun (WGS) entry which is preliminary data.</text>
</comment>
<evidence type="ECO:0000256" key="3">
    <source>
        <dbReference type="ARBA" id="ARBA00022670"/>
    </source>
</evidence>
<evidence type="ECO:0000256" key="9">
    <source>
        <dbReference type="SAM" id="MobiDB-lite"/>
    </source>
</evidence>
<dbReference type="Pfam" id="PF05193">
    <property type="entry name" value="Peptidase_M16_C"/>
    <property type="match status" value="2"/>
</dbReference>
<feature type="domain" description="Peptidase M16 C-terminal" evidence="11">
    <location>
        <begin position="283"/>
        <end position="463"/>
    </location>
</feature>
<dbReference type="PANTHER" id="PTHR43690:SF17">
    <property type="entry name" value="PROTEIN YHJJ"/>
    <property type="match status" value="1"/>
</dbReference>
<evidence type="ECO:0000256" key="6">
    <source>
        <dbReference type="ARBA" id="ARBA00022833"/>
    </source>
</evidence>
<evidence type="ECO:0000313" key="13">
    <source>
        <dbReference type="Proteomes" id="UP000469430"/>
    </source>
</evidence>
<dbReference type="EMBL" id="WTYJ01000001">
    <property type="protein sequence ID" value="MXO98490.1"/>
    <property type="molecule type" value="Genomic_DNA"/>
</dbReference>
<feature type="compositionally biased region" description="Low complexity" evidence="9">
    <location>
        <begin position="81"/>
        <end position="92"/>
    </location>
</feature>
<dbReference type="Pfam" id="PF00675">
    <property type="entry name" value="Peptidase_M16"/>
    <property type="match status" value="1"/>
</dbReference>
<dbReference type="Gene3D" id="3.30.830.10">
    <property type="entry name" value="Metalloenzyme, LuxS/M16 peptidase-like"/>
    <property type="match status" value="4"/>
</dbReference>
<dbReference type="GO" id="GO:0004222">
    <property type="term" value="F:metalloendopeptidase activity"/>
    <property type="evidence" value="ECO:0007669"/>
    <property type="project" value="InterPro"/>
</dbReference>
<feature type="domain" description="Peptidase M16 C-terminal" evidence="11">
    <location>
        <begin position="758"/>
        <end position="937"/>
    </location>
</feature>
<reference evidence="12 13" key="1">
    <citation type="submission" date="2019-12" db="EMBL/GenBank/DDBJ databases">
        <title>Genomic-based taxomic classification of the family Erythrobacteraceae.</title>
        <authorList>
            <person name="Xu L."/>
        </authorList>
    </citation>
    <scope>NUCLEOTIDE SEQUENCE [LARGE SCALE GENOMIC DNA]</scope>
    <source>
        <strain evidence="12 13">S36</strain>
    </source>
</reference>
<dbReference type="InterPro" id="IPR050626">
    <property type="entry name" value="Peptidase_M16"/>
</dbReference>
<evidence type="ECO:0000256" key="8">
    <source>
        <dbReference type="RuleBase" id="RU004447"/>
    </source>
</evidence>
<proteinExistence type="inferred from homology"/>
<evidence type="ECO:0000259" key="10">
    <source>
        <dbReference type="Pfam" id="PF00675"/>
    </source>
</evidence>
<dbReference type="SUPFAM" id="SSF63411">
    <property type="entry name" value="LuxS/MPP-like metallohydrolase"/>
    <property type="match status" value="3"/>
</dbReference>
<keyword evidence="5" id="KW-0378">Hydrolase</keyword>
<comment type="similarity">
    <text evidence="2 8">Belongs to the peptidase M16 family.</text>
</comment>
<keyword evidence="4" id="KW-0479">Metal-binding</keyword>
<dbReference type="InterPro" id="IPR011249">
    <property type="entry name" value="Metalloenz_LuxS/M16"/>
</dbReference>
<feature type="region of interest" description="Disordered" evidence="9">
    <location>
        <begin position="73"/>
        <end position="93"/>
    </location>
</feature>
<keyword evidence="3" id="KW-0645">Protease</keyword>
<evidence type="ECO:0000313" key="12">
    <source>
        <dbReference type="EMBL" id="MXO98490.1"/>
    </source>
</evidence>